<evidence type="ECO:0000313" key="9">
    <source>
        <dbReference type="EMBL" id="AEB10704.1"/>
    </source>
</evidence>
<evidence type="ECO:0000256" key="3">
    <source>
        <dbReference type="ARBA" id="ARBA00022490"/>
    </source>
</evidence>
<comment type="catalytic activity">
    <reaction evidence="7">
        <text>[protein]-L-isoaspartate + S-adenosyl-L-methionine = [protein]-L-isoaspartate alpha-methyl ester + S-adenosyl-L-homocysteine</text>
        <dbReference type="Rhea" id="RHEA:12705"/>
        <dbReference type="Rhea" id="RHEA-COMP:12143"/>
        <dbReference type="Rhea" id="RHEA-COMP:12144"/>
        <dbReference type="ChEBI" id="CHEBI:57856"/>
        <dbReference type="ChEBI" id="CHEBI:59789"/>
        <dbReference type="ChEBI" id="CHEBI:90596"/>
        <dbReference type="ChEBI" id="CHEBI:90598"/>
        <dbReference type="EC" id="2.1.1.77"/>
    </reaction>
</comment>
<keyword evidence="5 7" id="KW-0808">Transferase</keyword>
<comment type="similarity">
    <text evidence="2 7">Belongs to the methyltransferase superfamily. L-isoaspartyl/D-aspartyl protein methyltransferase family.</text>
</comment>
<keyword evidence="10" id="KW-1185">Reference proteome</keyword>
<reference evidence="9 10" key="1">
    <citation type="journal article" date="2011" name="Stand. Genomic Sci.">
        <title>Complete genome sequence of the acetate-degrading sulfate reducer Desulfobacca acetoxidans type strain (ASRB2).</title>
        <authorList>
            <person name="Goker M."/>
            <person name="Teshima H."/>
            <person name="Lapidus A."/>
            <person name="Nolan M."/>
            <person name="Lucas S."/>
            <person name="Hammon N."/>
            <person name="Deshpande S."/>
            <person name="Cheng J.F."/>
            <person name="Tapia R."/>
            <person name="Han C."/>
            <person name="Goodwin L."/>
            <person name="Pitluck S."/>
            <person name="Huntemann M."/>
            <person name="Liolios K."/>
            <person name="Ivanova N."/>
            <person name="Pagani I."/>
            <person name="Mavromatis K."/>
            <person name="Ovchinikova G."/>
            <person name="Pati A."/>
            <person name="Chen A."/>
            <person name="Palaniappan K."/>
            <person name="Land M."/>
            <person name="Hauser L."/>
            <person name="Brambilla E.M."/>
            <person name="Rohde M."/>
            <person name="Spring S."/>
            <person name="Detter J.C."/>
            <person name="Woyke T."/>
            <person name="Bristow J."/>
            <person name="Eisen J.A."/>
            <person name="Markowitz V."/>
            <person name="Hugenholtz P."/>
            <person name="Kyrpides N.C."/>
            <person name="Klenk H.P."/>
        </authorList>
    </citation>
    <scope>NUCLEOTIDE SEQUENCE [LARGE SCALE GENOMIC DNA]</scope>
    <source>
        <strain evidence="10">ATCC 700848 / DSM 11109 / ASRB2</strain>
    </source>
</reference>
<dbReference type="GO" id="GO:0004719">
    <property type="term" value="F:protein-L-isoaspartate (D-aspartate) O-methyltransferase activity"/>
    <property type="evidence" value="ECO:0007669"/>
    <property type="project" value="UniProtKB-UniRule"/>
</dbReference>
<dbReference type="GO" id="GO:0030091">
    <property type="term" value="P:protein repair"/>
    <property type="evidence" value="ECO:0007669"/>
    <property type="project" value="UniProtKB-UniRule"/>
</dbReference>
<accession>F2NE74</accession>
<evidence type="ECO:0000256" key="2">
    <source>
        <dbReference type="ARBA" id="ARBA00005369"/>
    </source>
</evidence>
<dbReference type="InterPro" id="IPR029063">
    <property type="entry name" value="SAM-dependent_MTases_sf"/>
</dbReference>
<dbReference type="EMBL" id="CP002629">
    <property type="protein sequence ID" value="AEB10704.1"/>
    <property type="molecule type" value="Genomic_DNA"/>
</dbReference>
<dbReference type="PANTHER" id="PTHR11579:SF0">
    <property type="entry name" value="PROTEIN-L-ISOASPARTATE(D-ASPARTATE) O-METHYLTRANSFERASE"/>
    <property type="match status" value="1"/>
</dbReference>
<dbReference type="eggNOG" id="COG2518">
    <property type="taxonomic scope" value="Bacteria"/>
</dbReference>
<keyword evidence="4 7" id="KW-0489">Methyltransferase</keyword>
<dbReference type="GO" id="GO:0005737">
    <property type="term" value="C:cytoplasm"/>
    <property type="evidence" value="ECO:0007669"/>
    <property type="project" value="UniProtKB-SubCell"/>
</dbReference>
<sequence length="259" mass="28825">MKAHFLNKILFDITENIQPKTRNRKRFYRCWVIVIFFVLVLAGQGAAADSFAEARARMVEKDLKGRDIIDVRVLAAMAQTPRHLFVPQHLERWAYNDHPLPIGHGATISQPYIVALMTQAAAVQSGQRVLEVGTGSGYQAAVLATLTDQVYTIEISPELARSAADRLQKLGYHQVQVKCGDGYQGWPEAAPFDAIIVTAATREIPPVLKAQLKDGGRLIIPLGSLFGPQYLLRLTRDGHNFREEMLCPVAFVPLIKPEK</sequence>
<dbReference type="PROSITE" id="PS01279">
    <property type="entry name" value="PCMT"/>
    <property type="match status" value="1"/>
</dbReference>
<keyword evidence="3 7" id="KW-0963">Cytoplasm</keyword>
<dbReference type="STRING" id="880072.Desac_2904"/>
<evidence type="ECO:0000256" key="1">
    <source>
        <dbReference type="ARBA" id="ARBA00004496"/>
    </source>
</evidence>
<evidence type="ECO:0000256" key="4">
    <source>
        <dbReference type="ARBA" id="ARBA00022603"/>
    </source>
</evidence>
<dbReference type="Proteomes" id="UP000000483">
    <property type="component" value="Chromosome"/>
</dbReference>
<keyword evidence="8" id="KW-0472">Membrane</keyword>
<feature type="transmembrane region" description="Helical" evidence="8">
    <location>
        <begin position="27"/>
        <end position="47"/>
    </location>
</feature>
<feature type="active site" evidence="7">
    <location>
        <position position="109"/>
    </location>
</feature>
<dbReference type="EC" id="2.1.1.77" evidence="7"/>
<dbReference type="HAMAP" id="MF_00090">
    <property type="entry name" value="PIMT"/>
    <property type="match status" value="1"/>
</dbReference>
<evidence type="ECO:0000256" key="8">
    <source>
        <dbReference type="SAM" id="Phobius"/>
    </source>
</evidence>
<protein>
    <recommendedName>
        <fullName evidence="7">Protein-L-isoaspartate O-methyltransferase</fullName>
        <ecNumber evidence="7">2.1.1.77</ecNumber>
    </recommendedName>
    <alternativeName>
        <fullName evidence="7">L-isoaspartyl protein carboxyl methyltransferase</fullName>
    </alternativeName>
    <alternativeName>
        <fullName evidence="7">Protein L-isoaspartyl methyltransferase</fullName>
    </alternativeName>
    <alternativeName>
        <fullName evidence="7">Protein-beta-aspartate methyltransferase</fullName>
        <shortName evidence="7">PIMT</shortName>
    </alternativeName>
</protein>
<dbReference type="Gene3D" id="3.40.50.150">
    <property type="entry name" value="Vaccinia Virus protein VP39"/>
    <property type="match status" value="1"/>
</dbReference>
<dbReference type="KEGG" id="dao:Desac_2904"/>
<dbReference type="PANTHER" id="PTHR11579">
    <property type="entry name" value="PROTEIN-L-ISOASPARTATE O-METHYLTRANSFERASE"/>
    <property type="match status" value="1"/>
</dbReference>
<dbReference type="FunFam" id="3.40.50.150:FF:000010">
    <property type="entry name" value="Protein-L-isoaspartate O-methyltransferase"/>
    <property type="match status" value="1"/>
</dbReference>
<reference evidence="10" key="2">
    <citation type="submission" date="2011-03" db="EMBL/GenBank/DDBJ databases">
        <title>The complete genome of Desulfobacca acetoxidans DSM 11109.</title>
        <authorList>
            <consortium name="US DOE Joint Genome Institute (JGI-PGF)"/>
            <person name="Lucas S."/>
            <person name="Copeland A."/>
            <person name="Lapidus A."/>
            <person name="Bruce D."/>
            <person name="Goodwin L."/>
            <person name="Pitluck S."/>
            <person name="Peters L."/>
            <person name="Kyrpides N."/>
            <person name="Mavromatis K."/>
            <person name="Ivanova N."/>
            <person name="Ovchinnikova G."/>
            <person name="Teshima H."/>
            <person name="Detter J.C."/>
            <person name="Han C."/>
            <person name="Land M."/>
            <person name="Hauser L."/>
            <person name="Markowitz V."/>
            <person name="Cheng J.-F."/>
            <person name="Hugenholtz P."/>
            <person name="Woyke T."/>
            <person name="Wu D."/>
            <person name="Spring S."/>
            <person name="Schueler E."/>
            <person name="Brambilla E."/>
            <person name="Klenk H.-P."/>
            <person name="Eisen J.A."/>
        </authorList>
    </citation>
    <scope>NUCLEOTIDE SEQUENCE [LARGE SCALE GENOMIC DNA]</scope>
    <source>
        <strain evidence="10">ATCC 700848 / DSM 11109 / ASRB2</strain>
    </source>
</reference>
<evidence type="ECO:0000256" key="7">
    <source>
        <dbReference type="HAMAP-Rule" id="MF_00090"/>
    </source>
</evidence>
<keyword evidence="8" id="KW-1133">Transmembrane helix</keyword>
<dbReference type="GO" id="GO:0032259">
    <property type="term" value="P:methylation"/>
    <property type="evidence" value="ECO:0007669"/>
    <property type="project" value="UniProtKB-KW"/>
</dbReference>
<dbReference type="SUPFAM" id="SSF53335">
    <property type="entry name" value="S-adenosyl-L-methionine-dependent methyltransferases"/>
    <property type="match status" value="1"/>
</dbReference>
<dbReference type="NCBIfam" id="NF001453">
    <property type="entry name" value="PRK00312.1"/>
    <property type="match status" value="1"/>
</dbReference>
<dbReference type="CDD" id="cd02440">
    <property type="entry name" value="AdoMet_MTases"/>
    <property type="match status" value="1"/>
</dbReference>
<comment type="subcellular location">
    <subcellularLocation>
        <location evidence="1 7">Cytoplasm</location>
    </subcellularLocation>
</comment>
<evidence type="ECO:0000256" key="6">
    <source>
        <dbReference type="ARBA" id="ARBA00022691"/>
    </source>
</evidence>
<dbReference type="HOGENOM" id="CLU_055432_2_0_7"/>
<dbReference type="Pfam" id="PF01135">
    <property type="entry name" value="PCMT"/>
    <property type="match status" value="1"/>
</dbReference>
<dbReference type="AlphaFoldDB" id="F2NE74"/>
<dbReference type="InterPro" id="IPR000682">
    <property type="entry name" value="PCMT"/>
</dbReference>
<evidence type="ECO:0000313" key="10">
    <source>
        <dbReference type="Proteomes" id="UP000000483"/>
    </source>
</evidence>
<comment type="function">
    <text evidence="7">Catalyzes the methyl esterification of L-isoaspartyl residues in peptides and proteins that result from spontaneous decomposition of normal L-aspartyl and L-asparaginyl residues. It plays a role in the repair and/or degradation of damaged proteins.</text>
</comment>
<proteinExistence type="inferred from homology"/>
<keyword evidence="6 7" id="KW-0949">S-adenosyl-L-methionine</keyword>
<gene>
    <name evidence="7" type="primary">pcm</name>
    <name evidence="9" type="ordered locus">Desac_2904</name>
</gene>
<name>F2NE74_DESAR</name>
<organism evidence="9 10">
    <name type="scientific">Desulfobacca acetoxidans (strain ATCC 700848 / DSM 11109 / ASRB2)</name>
    <dbReference type="NCBI Taxonomy" id="880072"/>
    <lineage>
        <taxon>Bacteria</taxon>
        <taxon>Pseudomonadati</taxon>
        <taxon>Thermodesulfobacteriota</taxon>
        <taxon>Desulfobaccia</taxon>
        <taxon>Desulfobaccales</taxon>
        <taxon>Desulfobaccaceae</taxon>
        <taxon>Desulfobacca</taxon>
    </lineage>
</organism>
<keyword evidence="8" id="KW-0812">Transmembrane</keyword>
<evidence type="ECO:0000256" key="5">
    <source>
        <dbReference type="ARBA" id="ARBA00022679"/>
    </source>
</evidence>
<dbReference type="NCBIfam" id="TIGR00080">
    <property type="entry name" value="pimt"/>
    <property type="match status" value="1"/>
</dbReference>